<evidence type="ECO:0000313" key="3">
    <source>
        <dbReference type="Proteomes" id="UP000195442"/>
    </source>
</evidence>
<proteinExistence type="predicted"/>
<dbReference type="RefSeq" id="WP_087145514.1">
    <property type="nucleotide sequence ID" value="NZ_FUKJ01000007.1"/>
</dbReference>
<dbReference type="Proteomes" id="UP000195442">
    <property type="component" value="Unassembled WGS sequence"/>
</dbReference>
<feature type="signal peptide" evidence="1">
    <location>
        <begin position="1"/>
        <end position="26"/>
    </location>
</feature>
<dbReference type="EMBL" id="FUKJ01000007">
    <property type="protein sequence ID" value="SJM89187.1"/>
    <property type="molecule type" value="Genomic_DNA"/>
</dbReference>
<dbReference type="PROSITE" id="PS51257">
    <property type="entry name" value="PROKAR_LIPOPROTEIN"/>
    <property type="match status" value="1"/>
</dbReference>
<dbReference type="AlphaFoldDB" id="A0A1R4GYX1"/>
<protein>
    <recommendedName>
        <fullName evidence="4">Lipoprotein</fullName>
    </recommendedName>
</protein>
<gene>
    <name evidence="2" type="ORF">CRENPOLYSF2_1040013</name>
</gene>
<accession>A0A1R4GYX1</accession>
<evidence type="ECO:0008006" key="4">
    <source>
        <dbReference type="Google" id="ProtNLM"/>
    </source>
</evidence>
<reference evidence="3" key="1">
    <citation type="submission" date="2017-02" db="EMBL/GenBank/DDBJ databases">
        <authorList>
            <person name="Daims H."/>
        </authorList>
    </citation>
    <scope>NUCLEOTIDE SEQUENCE [LARGE SCALE GENOMIC DNA]</scope>
</reference>
<dbReference type="OrthoDB" id="9856008at2"/>
<name>A0A1R4GYX1_9GAMM</name>
<sequence>MNRLLPSFITTSVFVLSCAFAGTAAADPFSLTANCALPSYIPDKCGLTVRLADTTSSSTATVLKLTFKVNGKEAFLSQNDTKNPAASFTNFSSVNNLPVTCNKSYKITAVIAVVVDSKQVIKSAGTPVTIKCPANVPL</sequence>
<evidence type="ECO:0000256" key="1">
    <source>
        <dbReference type="SAM" id="SignalP"/>
    </source>
</evidence>
<keyword evidence="1" id="KW-0732">Signal</keyword>
<feature type="chain" id="PRO_5012639166" description="Lipoprotein" evidence="1">
    <location>
        <begin position="27"/>
        <end position="138"/>
    </location>
</feature>
<organism evidence="2 3">
    <name type="scientific">Crenothrix polyspora</name>
    <dbReference type="NCBI Taxonomy" id="360316"/>
    <lineage>
        <taxon>Bacteria</taxon>
        <taxon>Pseudomonadati</taxon>
        <taxon>Pseudomonadota</taxon>
        <taxon>Gammaproteobacteria</taxon>
        <taxon>Methylococcales</taxon>
        <taxon>Crenotrichaceae</taxon>
        <taxon>Crenothrix</taxon>
    </lineage>
</organism>
<keyword evidence="3" id="KW-1185">Reference proteome</keyword>
<evidence type="ECO:0000313" key="2">
    <source>
        <dbReference type="EMBL" id="SJM89187.1"/>
    </source>
</evidence>